<dbReference type="AlphaFoldDB" id="A0A7R9EVC5"/>
<feature type="transmembrane region" description="Helical" evidence="12">
    <location>
        <begin position="86"/>
        <end position="108"/>
    </location>
</feature>
<dbReference type="InterPro" id="IPR051163">
    <property type="entry name" value="Sodium:Solute_Symporter_SSF"/>
</dbReference>
<dbReference type="PROSITE" id="PS50283">
    <property type="entry name" value="NA_SOLUT_SYMP_3"/>
    <property type="match status" value="1"/>
</dbReference>
<dbReference type="Gene3D" id="1.20.1730.10">
    <property type="entry name" value="Sodium/glucose cotransporter"/>
    <property type="match status" value="1"/>
</dbReference>
<evidence type="ECO:0000256" key="9">
    <source>
        <dbReference type="ARBA" id="ARBA00023136"/>
    </source>
</evidence>
<feature type="transmembrane region" description="Helical" evidence="12">
    <location>
        <begin position="414"/>
        <end position="438"/>
    </location>
</feature>
<feature type="transmembrane region" description="Helical" evidence="12">
    <location>
        <begin position="445"/>
        <end position="463"/>
    </location>
</feature>
<comment type="similarity">
    <text evidence="2 11">Belongs to the sodium:solute symporter (SSF) (TC 2.A.21) family.</text>
</comment>
<dbReference type="GO" id="GO:0005886">
    <property type="term" value="C:plasma membrane"/>
    <property type="evidence" value="ECO:0007669"/>
    <property type="project" value="UniProtKB-SubCell"/>
</dbReference>
<dbReference type="GO" id="GO:0006814">
    <property type="term" value="P:sodium ion transport"/>
    <property type="evidence" value="ECO:0007669"/>
    <property type="project" value="UniProtKB-KW"/>
</dbReference>
<dbReference type="GO" id="GO:0015293">
    <property type="term" value="F:symporter activity"/>
    <property type="evidence" value="ECO:0007669"/>
    <property type="project" value="TreeGrafter"/>
</dbReference>
<evidence type="ECO:0000256" key="11">
    <source>
        <dbReference type="RuleBase" id="RU362091"/>
    </source>
</evidence>
<accession>A0A7R9EVC5</accession>
<feature type="transmembrane region" description="Helical" evidence="12">
    <location>
        <begin position="163"/>
        <end position="182"/>
    </location>
</feature>
<evidence type="ECO:0008006" key="14">
    <source>
        <dbReference type="Google" id="ProtNLM"/>
    </source>
</evidence>
<keyword evidence="5 12" id="KW-0812">Transmembrane</keyword>
<feature type="transmembrane region" description="Helical" evidence="12">
    <location>
        <begin position="194"/>
        <end position="221"/>
    </location>
</feature>
<feature type="transmembrane region" description="Helical" evidence="12">
    <location>
        <begin position="340"/>
        <end position="365"/>
    </location>
</feature>
<evidence type="ECO:0000256" key="2">
    <source>
        <dbReference type="ARBA" id="ARBA00006434"/>
    </source>
</evidence>
<keyword evidence="3" id="KW-0813">Transport</keyword>
<evidence type="ECO:0000256" key="10">
    <source>
        <dbReference type="ARBA" id="ARBA00023201"/>
    </source>
</evidence>
<dbReference type="Pfam" id="PF00474">
    <property type="entry name" value="SSF"/>
    <property type="match status" value="1"/>
</dbReference>
<evidence type="ECO:0000256" key="1">
    <source>
        <dbReference type="ARBA" id="ARBA00004651"/>
    </source>
</evidence>
<evidence type="ECO:0000313" key="13">
    <source>
        <dbReference type="EMBL" id="CAD7442125.1"/>
    </source>
</evidence>
<feature type="transmembrane region" description="Helical" evidence="12">
    <location>
        <begin position="129"/>
        <end position="151"/>
    </location>
</feature>
<keyword evidence="6 12" id="KW-1133">Transmembrane helix</keyword>
<gene>
    <name evidence="13" type="ORF">TBIB3V08_LOCUS4567</name>
</gene>
<evidence type="ECO:0000256" key="7">
    <source>
        <dbReference type="ARBA" id="ARBA00023053"/>
    </source>
</evidence>
<evidence type="ECO:0000256" key="6">
    <source>
        <dbReference type="ARBA" id="ARBA00022989"/>
    </source>
</evidence>
<reference evidence="13" key="1">
    <citation type="submission" date="2020-11" db="EMBL/GenBank/DDBJ databases">
        <authorList>
            <person name="Tran Van P."/>
        </authorList>
    </citation>
    <scope>NUCLEOTIDE SEQUENCE</scope>
</reference>
<dbReference type="PANTHER" id="PTHR42985">
    <property type="entry name" value="SODIUM-COUPLED MONOCARBOXYLATE TRANSPORTER"/>
    <property type="match status" value="1"/>
</dbReference>
<dbReference type="NCBIfam" id="TIGR00813">
    <property type="entry name" value="sss"/>
    <property type="match status" value="1"/>
</dbReference>
<dbReference type="PANTHER" id="PTHR42985:SF40">
    <property type="entry name" value="LD47995P-RELATED"/>
    <property type="match status" value="1"/>
</dbReference>
<feature type="transmembrane region" description="Helical" evidence="12">
    <location>
        <begin position="241"/>
        <end position="259"/>
    </location>
</feature>
<organism evidence="13">
    <name type="scientific">Timema bartmani</name>
    <dbReference type="NCBI Taxonomy" id="61472"/>
    <lineage>
        <taxon>Eukaryota</taxon>
        <taxon>Metazoa</taxon>
        <taxon>Ecdysozoa</taxon>
        <taxon>Arthropoda</taxon>
        <taxon>Hexapoda</taxon>
        <taxon>Insecta</taxon>
        <taxon>Pterygota</taxon>
        <taxon>Neoptera</taxon>
        <taxon>Polyneoptera</taxon>
        <taxon>Phasmatodea</taxon>
        <taxon>Timematodea</taxon>
        <taxon>Timematoidea</taxon>
        <taxon>Timematidae</taxon>
        <taxon>Timema</taxon>
    </lineage>
</organism>
<evidence type="ECO:0000256" key="5">
    <source>
        <dbReference type="ARBA" id="ARBA00022692"/>
    </source>
</evidence>
<feature type="transmembrane region" description="Helical" evidence="12">
    <location>
        <begin position="527"/>
        <end position="549"/>
    </location>
</feature>
<comment type="subcellular location">
    <subcellularLocation>
        <location evidence="1">Cell membrane</location>
        <topology evidence="1">Multi-pass membrane protein</topology>
    </subcellularLocation>
</comment>
<dbReference type="InterPro" id="IPR001734">
    <property type="entry name" value="Na/solute_symporter"/>
</dbReference>
<protein>
    <recommendedName>
        <fullName evidence="14">Sodium-dependent multivitamin transporter</fullName>
    </recommendedName>
</protein>
<sequence>MDVENNDGAFGTWDYVVLSLMLIISASIGVYYRFTGGKQKTTQEYLHGDKDLSVIPVAVSLMASFMSAITILGVSTENYTFGTQFVVINFGYGIATPFAAYCFLPVFFKMQATSAYQYLEIRFGATTRLCTSLAFSLQMVLYMGIVLYAPAIALEAVTGISKTVAILSVGIVCTFYSTIGGMKAVVVTDVFQSLLMFAAVFLVIIKGAIDVGGLGEIWRIANEGDRLEFDNTNPDPTVRHTWWSLILGGGFTYCSLYAVNQTQVQRLLTLRDLRRSQIALWLSWPVLTLLSLSTSFAGLAIYSKYYNCDPLKSGRISSSDQLMPLFVGDTMREFPGLCGLFVAGIFSGSLSTVSSALNSLAAVTLEDYLKPVYLKIYKKSIPENRTGFISKLLALLYGLVCLAIAFTSEHLGGILQASLTIFGVVGGPLLGVFTLGMFCPCANEVGAVSGLIGGLIIAFWIGFGGPKPPPLTLPVSIESCYIESNTFGSNSTFGDFEISTENSTFLIEASNLSSNDDEYFYLYRLSYMWYVLIGFFVTILIGLVVGWTYSMFFKTKPPPSDPNLFAPFVRRFVRRRTSKSDGSSIEVKNYIKVEKLDPRGAIVSTSTESLKQDVSLL</sequence>
<keyword evidence="4" id="KW-1003">Cell membrane</keyword>
<evidence type="ECO:0000256" key="3">
    <source>
        <dbReference type="ARBA" id="ARBA00022448"/>
    </source>
</evidence>
<evidence type="ECO:0000256" key="8">
    <source>
        <dbReference type="ARBA" id="ARBA00023065"/>
    </source>
</evidence>
<dbReference type="CDD" id="cd11492">
    <property type="entry name" value="SLC5sbd_NIS-SMVT"/>
    <property type="match status" value="1"/>
</dbReference>
<evidence type="ECO:0000256" key="4">
    <source>
        <dbReference type="ARBA" id="ARBA00022475"/>
    </source>
</evidence>
<proteinExistence type="inferred from homology"/>
<feature type="transmembrane region" description="Helical" evidence="12">
    <location>
        <begin position="386"/>
        <end position="408"/>
    </location>
</feature>
<dbReference type="EMBL" id="OD565576">
    <property type="protein sequence ID" value="CAD7442125.1"/>
    <property type="molecule type" value="Genomic_DNA"/>
</dbReference>
<feature type="transmembrane region" description="Helical" evidence="12">
    <location>
        <begin position="52"/>
        <end position="74"/>
    </location>
</feature>
<feature type="transmembrane region" description="Helical" evidence="12">
    <location>
        <begin position="280"/>
        <end position="302"/>
    </location>
</feature>
<keyword evidence="8" id="KW-0406">Ion transport</keyword>
<dbReference type="InterPro" id="IPR038377">
    <property type="entry name" value="Na/Glc_symporter_sf"/>
</dbReference>
<name>A0A7R9EVC5_9NEOP</name>
<keyword evidence="10" id="KW-0739">Sodium transport</keyword>
<keyword evidence="7" id="KW-0915">Sodium</keyword>
<feature type="transmembrane region" description="Helical" evidence="12">
    <location>
        <begin position="12"/>
        <end position="32"/>
    </location>
</feature>
<evidence type="ECO:0000256" key="12">
    <source>
        <dbReference type="SAM" id="Phobius"/>
    </source>
</evidence>
<keyword evidence="9 12" id="KW-0472">Membrane</keyword>